<evidence type="ECO:0000259" key="1">
    <source>
        <dbReference type="PROSITE" id="PS50181"/>
    </source>
</evidence>
<evidence type="ECO:0000313" key="4">
    <source>
        <dbReference type="EnsemblPlants" id="AES73733"/>
    </source>
</evidence>
<dbReference type="InterPro" id="IPR050232">
    <property type="entry name" value="FBL13/AtMIF1-like"/>
</dbReference>
<dbReference type="SMART" id="SM00256">
    <property type="entry name" value="FBOX"/>
    <property type="match status" value="1"/>
</dbReference>
<dbReference type="Gramene" id="rna19331">
    <property type="protein sequence ID" value="RHN70719.1"/>
    <property type="gene ID" value="gene19331"/>
</dbReference>
<dbReference type="EMBL" id="CM001219">
    <property type="protein sequence ID" value="AES73733.1"/>
    <property type="molecule type" value="Genomic_DNA"/>
</dbReference>
<dbReference type="OrthoDB" id="1436850at2759"/>
<dbReference type="InterPro" id="IPR001810">
    <property type="entry name" value="F-box_dom"/>
</dbReference>
<dbReference type="STRING" id="3880.G7JBR7"/>
<dbReference type="InterPro" id="IPR053781">
    <property type="entry name" value="F-box_AtFBL13-like"/>
</dbReference>
<dbReference type="KEGG" id="mtr:11435452"/>
<dbReference type="Proteomes" id="UP000265566">
    <property type="component" value="Chromosome 3"/>
</dbReference>
<dbReference type="SUPFAM" id="SSF81383">
    <property type="entry name" value="F-box domain"/>
    <property type="match status" value="1"/>
</dbReference>
<keyword evidence="5" id="KW-1185">Reference proteome</keyword>
<feature type="domain" description="F-box" evidence="1">
    <location>
        <begin position="12"/>
        <end position="65"/>
    </location>
</feature>
<dbReference type="CDD" id="cd22160">
    <property type="entry name" value="F-box_AtFBL13-like"/>
    <property type="match status" value="1"/>
</dbReference>
<dbReference type="EnsemblPlants" id="AES73733">
    <property type="protein sequence ID" value="AES73733"/>
    <property type="gene ID" value="MTR_3g108150"/>
</dbReference>
<gene>
    <name evidence="4" type="primary">11435452</name>
    <name evidence="2" type="ordered locus">MTR_3g108150</name>
    <name evidence="3" type="ORF">MtrunA17_Chr3g0138571</name>
</gene>
<dbReference type="PROSITE" id="PS50181">
    <property type="entry name" value="FBOX"/>
    <property type="match status" value="1"/>
</dbReference>
<dbReference type="Proteomes" id="UP000002051">
    <property type="component" value="Chromosome 3"/>
</dbReference>
<name>G7JBR7_MEDTR</name>
<protein>
    <submittedName>
        <fullName evidence="2">Cyclin-like F-box protein</fullName>
    </submittedName>
    <submittedName>
        <fullName evidence="3">Putative F-box domain, FBD domain, leucine-rich repeat domain, L domain-containing protein</fullName>
    </submittedName>
</protein>
<dbReference type="Pfam" id="PF08387">
    <property type="entry name" value="FBD"/>
    <property type="match status" value="1"/>
</dbReference>
<dbReference type="Pfam" id="PF07723">
    <property type="entry name" value="LRR_2"/>
    <property type="match status" value="1"/>
</dbReference>
<evidence type="ECO:0000313" key="2">
    <source>
        <dbReference type="EMBL" id="AES73733.1"/>
    </source>
</evidence>
<dbReference type="InterPro" id="IPR036047">
    <property type="entry name" value="F-box-like_dom_sf"/>
</dbReference>
<sequence>MWQPPQLSIPNEDRISALPDSLLYHVLSFLTTKDSAATSILSKKWKPLWLSQLILRFDDQPFQEALTFSNFVNSVIANRDKTLPIRSFHLKCCFLNRDIHDFLYTAVKSGVENLTIDLCNSGYSIMTLPSFILSTKTLSVLKLNRITLNEIPYFYLPSLKVLHLNIVKFTYYEYLLKLLSGCPILQDLETDCLSVYSPYSKEERQIISLSNLITANICNVFIPTEFDWFHNVERLRVELMVDEKVPNTLDNIVMFHNLTYMELIFRAQNPLLIFKCLMKLLQYCPKLQILIIDKVITPREYFHDKDWEEQEIVPKCLLSYLSTCSLRNYWGITCELHFAKYIMKNSRVLSAMKIQSAKFLDTTTKLQMKKELSLCLKNSTTCKLLFI</sequence>
<dbReference type="HOGENOM" id="CLU_010721_1_0_1"/>
<dbReference type="PANTHER" id="PTHR31900:SF34">
    <property type="entry name" value="EMB|CAB62440.1-RELATED"/>
    <property type="match status" value="1"/>
</dbReference>
<dbReference type="InterPro" id="IPR006566">
    <property type="entry name" value="FBD"/>
</dbReference>
<proteinExistence type="predicted"/>
<reference evidence="4" key="3">
    <citation type="submission" date="2015-04" db="UniProtKB">
        <authorList>
            <consortium name="EnsemblPlants"/>
        </authorList>
    </citation>
    <scope>IDENTIFICATION</scope>
    <source>
        <strain evidence="4">cv. Jemalong A17</strain>
    </source>
</reference>
<dbReference type="PaxDb" id="3880-AES73733"/>
<reference evidence="2 5" key="1">
    <citation type="journal article" date="2011" name="Nature">
        <title>The Medicago genome provides insight into the evolution of rhizobial symbioses.</title>
        <authorList>
            <person name="Young N.D."/>
            <person name="Debelle F."/>
            <person name="Oldroyd G.E."/>
            <person name="Geurts R."/>
            <person name="Cannon S.B."/>
            <person name="Udvardi M.K."/>
            <person name="Benedito V.A."/>
            <person name="Mayer K.F."/>
            <person name="Gouzy J."/>
            <person name="Schoof H."/>
            <person name="Van de Peer Y."/>
            <person name="Proost S."/>
            <person name="Cook D.R."/>
            <person name="Meyers B.C."/>
            <person name="Spannagl M."/>
            <person name="Cheung F."/>
            <person name="De Mita S."/>
            <person name="Krishnakumar V."/>
            <person name="Gundlach H."/>
            <person name="Zhou S."/>
            <person name="Mudge J."/>
            <person name="Bharti A.K."/>
            <person name="Murray J.D."/>
            <person name="Naoumkina M.A."/>
            <person name="Rosen B."/>
            <person name="Silverstein K.A."/>
            <person name="Tang H."/>
            <person name="Rombauts S."/>
            <person name="Zhao P.X."/>
            <person name="Zhou P."/>
            <person name="Barbe V."/>
            <person name="Bardou P."/>
            <person name="Bechner M."/>
            <person name="Bellec A."/>
            <person name="Berger A."/>
            <person name="Berges H."/>
            <person name="Bidwell S."/>
            <person name="Bisseling T."/>
            <person name="Choisne N."/>
            <person name="Couloux A."/>
            <person name="Denny R."/>
            <person name="Deshpande S."/>
            <person name="Dai X."/>
            <person name="Doyle J.J."/>
            <person name="Dudez A.M."/>
            <person name="Farmer A.D."/>
            <person name="Fouteau S."/>
            <person name="Franken C."/>
            <person name="Gibelin C."/>
            <person name="Gish J."/>
            <person name="Goldstein S."/>
            <person name="Gonzalez A.J."/>
            <person name="Green P.J."/>
            <person name="Hallab A."/>
            <person name="Hartog M."/>
            <person name="Hua A."/>
            <person name="Humphray S.J."/>
            <person name="Jeong D.H."/>
            <person name="Jing Y."/>
            <person name="Jocker A."/>
            <person name="Kenton S.M."/>
            <person name="Kim D.J."/>
            <person name="Klee K."/>
            <person name="Lai H."/>
            <person name="Lang C."/>
            <person name="Lin S."/>
            <person name="Macmil S.L."/>
            <person name="Magdelenat G."/>
            <person name="Matthews L."/>
            <person name="McCorrison J."/>
            <person name="Monaghan E.L."/>
            <person name="Mun J.H."/>
            <person name="Najar F.Z."/>
            <person name="Nicholson C."/>
            <person name="Noirot C."/>
            <person name="O'Bleness M."/>
            <person name="Paule C.R."/>
            <person name="Poulain J."/>
            <person name="Prion F."/>
            <person name="Qin B."/>
            <person name="Qu C."/>
            <person name="Retzel E.F."/>
            <person name="Riddle C."/>
            <person name="Sallet E."/>
            <person name="Samain S."/>
            <person name="Samson N."/>
            <person name="Sanders I."/>
            <person name="Saurat O."/>
            <person name="Scarpelli C."/>
            <person name="Schiex T."/>
            <person name="Segurens B."/>
            <person name="Severin A.J."/>
            <person name="Sherrier D.J."/>
            <person name="Shi R."/>
            <person name="Sims S."/>
            <person name="Singer S.R."/>
            <person name="Sinharoy S."/>
            <person name="Sterck L."/>
            <person name="Viollet A."/>
            <person name="Wang B.B."/>
            <person name="Wang K."/>
            <person name="Wang M."/>
            <person name="Wang X."/>
            <person name="Warfsmann J."/>
            <person name="Weissenbach J."/>
            <person name="White D.D."/>
            <person name="White J.D."/>
            <person name="Wiley G.B."/>
            <person name="Wincker P."/>
            <person name="Xing Y."/>
            <person name="Yang L."/>
            <person name="Yao Z."/>
            <person name="Ying F."/>
            <person name="Zhai J."/>
            <person name="Zhou L."/>
            <person name="Zuber A."/>
            <person name="Denarie J."/>
            <person name="Dixon R.A."/>
            <person name="May G.D."/>
            <person name="Schwartz D.C."/>
            <person name="Rogers J."/>
            <person name="Quetier F."/>
            <person name="Town C.D."/>
            <person name="Roe B.A."/>
        </authorList>
    </citation>
    <scope>NUCLEOTIDE SEQUENCE [LARGE SCALE GENOMIC DNA]</scope>
    <source>
        <strain evidence="2">A17</strain>
        <strain evidence="4 5">cv. Jemalong A17</strain>
    </source>
</reference>
<reference evidence="2 5" key="2">
    <citation type="journal article" date="2014" name="BMC Genomics">
        <title>An improved genome release (version Mt4.0) for the model legume Medicago truncatula.</title>
        <authorList>
            <person name="Tang H."/>
            <person name="Krishnakumar V."/>
            <person name="Bidwell S."/>
            <person name="Rosen B."/>
            <person name="Chan A."/>
            <person name="Zhou S."/>
            <person name="Gentzbittel L."/>
            <person name="Childs K.L."/>
            <person name="Yandell M."/>
            <person name="Gundlach H."/>
            <person name="Mayer K.F."/>
            <person name="Schwartz D.C."/>
            <person name="Town C.D."/>
        </authorList>
    </citation>
    <scope>GENOME REANNOTATION</scope>
    <source>
        <strain evidence="4 5">cv. Jemalong A17</strain>
    </source>
</reference>
<dbReference type="SMART" id="SM00579">
    <property type="entry name" value="FBD"/>
    <property type="match status" value="1"/>
</dbReference>
<reference evidence="3" key="4">
    <citation type="journal article" date="2018" name="Nat. Plants">
        <title>Whole-genome landscape of Medicago truncatula symbiotic genes.</title>
        <authorList>
            <person name="Pecrix Y."/>
            <person name="Gamas P."/>
            <person name="Carrere S."/>
        </authorList>
    </citation>
    <scope>NUCLEOTIDE SEQUENCE</scope>
    <source>
        <tissue evidence="3">Leaves</tissue>
    </source>
</reference>
<dbReference type="InterPro" id="IPR013101">
    <property type="entry name" value="LRR_PRU1-like"/>
</dbReference>
<dbReference type="EMBL" id="PSQE01000003">
    <property type="protein sequence ID" value="RHN70719.1"/>
    <property type="molecule type" value="Genomic_DNA"/>
</dbReference>
<evidence type="ECO:0000313" key="3">
    <source>
        <dbReference type="EMBL" id="RHN70719.1"/>
    </source>
</evidence>
<dbReference type="SUPFAM" id="SSF52047">
    <property type="entry name" value="RNI-like"/>
    <property type="match status" value="1"/>
</dbReference>
<dbReference type="OMA" id="KCHEIEG"/>
<dbReference type="AlphaFoldDB" id="G7JBR7"/>
<dbReference type="PANTHER" id="PTHR31900">
    <property type="entry name" value="F-BOX/RNI SUPERFAMILY PROTEIN-RELATED"/>
    <property type="match status" value="1"/>
</dbReference>
<accession>G7JBR7</accession>
<dbReference type="Gene3D" id="1.20.1280.50">
    <property type="match status" value="1"/>
</dbReference>
<organism evidence="2 5">
    <name type="scientific">Medicago truncatula</name>
    <name type="common">Barrel medic</name>
    <name type="synonym">Medicago tribuloides</name>
    <dbReference type="NCBI Taxonomy" id="3880"/>
    <lineage>
        <taxon>Eukaryota</taxon>
        <taxon>Viridiplantae</taxon>
        <taxon>Streptophyta</taxon>
        <taxon>Embryophyta</taxon>
        <taxon>Tracheophyta</taxon>
        <taxon>Spermatophyta</taxon>
        <taxon>Magnoliopsida</taxon>
        <taxon>eudicotyledons</taxon>
        <taxon>Gunneridae</taxon>
        <taxon>Pentapetalae</taxon>
        <taxon>rosids</taxon>
        <taxon>fabids</taxon>
        <taxon>Fabales</taxon>
        <taxon>Fabaceae</taxon>
        <taxon>Papilionoideae</taxon>
        <taxon>50 kb inversion clade</taxon>
        <taxon>NPAAA clade</taxon>
        <taxon>Hologalegina</taxon>
        <taxon>IRL clade</taxon>
        <taxon>Trifolieae</taxon>
        <taxon>Medicago</taxon>
    </lineage>
</organism>
<evidence type="ECO:0000313" key="5">
    <source>
        <dbReference type="Proteomes" id="UP000002051"/>
    </source>
</evidence>
<dbReference type="Pfam" id="PF00646">
    <property type="entry name" value="F-box"/>
    <property type="match status" value="1"/>
</dbReference>